<accession>A0ABN2W4X4</accession>
<keyword evidence="1" id="KW-0472">Membrane</keyword>
<feature type="transmembrane region" description="Helical" evidence="1">
    <location>
        <begin position="362"/>
        <end position="382"/>
    </location>
</feature>
<evidence type="ECO:0008006" key="4">
    <source>
        <dbReference type="Google" id="ProtNLM"/>
    </source>
</evidence>
<dbReference type="Gene3D" id="1.20.1250.20">
    <property type="entry name" value="MFS general substrate transporter like domains"/>
    <property type="match status" value="2"/>
</dbReference>
<sequence>MNSSAPPDPVGSLRALYAAQVVGSLGLAAGAAAGPLLSQLVTGSAASGSVATAALVAGSAVSGPAAAAVMRRSGRMTGVVACYVAATLGAALSILSVSWGFAALVVGSVLLGAGTTGVMLGRYAAAEVAGTREASRAIGLAVGAVTFGAVAGPLLLGPLGPVAELLGLPQETSLHLLALVAFPVAAVIGASLRRRTRPVELGPSGRAPGRGWPLAVLATGNLSMVALMGAAPTHLHHHGASLDVVGVVMAIHIGGMFGFSPASAALARRVGHRRLALIAMVGMAVVMVLGLASGTLVVDVLLLVLVAMVWNAHLIAGSMWLIEVTPEALRPRAEGLGELAMGAAGALGSLVIAGVAVALGGLVALCLTLAVLNTAMVALLLLRLRGVEPADAVVVESPVGTTPDHEEAPWETRIR</sequence>
<feature type="transmembrane region" description="Helical" evidence="1">
    <location>
        <begin position="212"/>
        <end position="232"/>
    </location>
</feature>
<gene>
    <name evidence="2" type="ORF">GCM10009821_25910</name>
</gene>
<evidence type="ECO:0000313" key="3">
    <source>
        <dbReference type="Proteomes" id="UP001501480"/>
    </source>
</evidence>
<protein>
    <recommendedName>
        <fullName evidence="4">MFS transporter</fullName>
    </recommendedName>
</protein>
<feature type="transmembrane region" description="Helical" evidence="1">
    <location>
        <begin position="274"/>
        <end position="294"/>
    </location>
</feature>
<feature type="transmembrane region" description="Helical" evidence="1">
    <location>
        <begin position="336"/>
        <end position="356"/>
    </location>
</feature>
<evidence type="ECO:0000256" key="1">
    <source>
        <dbReference type="SAM" id="Phobius"/>
    </source>
</evidence>
<proteinExistence type="predicted"/>
<feature type="transmembrane region" description="Helical" evidence="1">
    <location>
        <begin position="45"/>
        <end position="69"/>
    </location>
</feature>
<dbReference type="SUPFAM" id="SSF103473">
    <property type="entry name" value="MFS general substrate transporter"/>
    <property type="match status" value="1"/>
</dbReference>
<dbReference type="Proteomes" id="UP001501480">
    <property type="component" value="Unassembled WGS sequence"/>
</dbReference>
<dbReference type="EMBL" id="BAAAPY010000011">
    <property type="protein sequence ID" value="GAA2083574.1"/>
    <property type="molecule type" value="Genomic_DNA"/>
</dbReference>
<name>A0ABN2W4X4_9ACTN</name>
<feature type="transmembrane region" description="Helical" evidence="1">
    <location>
        <begin position="12"/>
        <end position="33"/>
    </location>
</feature>
<dbReference type="InterPro" id="IPR011701">
    <property type="entry name" value="MFS"/>
</dbReference>
<feature type="transmembrane region" description="Helical" evidence="1">
    <location>
        <begin position="76"/>
        <end position="95"/>
    </location>
</feature>
<dbReference type="RefSeq" id="WP_344329502.1">
    <property type="nucleotide sequence ID" value="NZ_BAAAPY010000011.1"/>
</dbReference>
<keyword evidence="1" id="KW-1133">Transmembrane helix</keyword>
<feature type="transmembrane region" description="Helical" evidence="1">
    <location>
        <begin position="172"/>
        <end position="192"/>
    </location>
</feature>
<feature type="transmembrane region" description="Helical" evidence="1">
    <location>
        <begin position="244"/>
        <end position="267"/>
    </location>
</feature>
<keyword evidence="1" id="KW-0812">Transmembrane</keyword>
<dbReference type="PANTHER" id="PTHR23534:SF1">
    <property type="entry name" value="MAJOR FACILITATOR SUPERFAMILY PROTEIN"/>
    <property type="match status" value="1"/>
</dbReference>
<organism evidence="2 3">
    <name type="scientific">Aeromicrobium halocynthiae</name>
    <dbReference type="NCBI Taxonomy" id="560557"/>
    <lineage>
        <taxon>Bacteria</taxon>
        <taxon>Bacillati</taxon>
        <taxon>Actinomycetota</taxon>
        <taxon>Actinomycetes</taxon>
        <taxon>Propionibacteriales</taxon>
        <taxon>Nocardioidaceae</taxon>
        <taxon>Aeromicrobium</taxon>
    </lineage>
</organism>
<comment type="caution">
    <text evidence="2">The sequence shown here is derived from an EMBL/GenBank/DDBJ whole genome shotgun (WGS) entry which is preliminary data.</text>
</comment>
<dbReference type="PANTHER" id="PTHR23534">
    <property type="entry name" value="MFS PERMEASE"/>
    <property type="match status" value="1"/>
</dbReference>
<feature type="transmembrane region" description="Helical" evidence="1">
    <location>
        <begin position="300"/>
        <end position="324"/>
    </location>
</feature>
<feature type="transmembrane region" description="Helical" evidence="1">
    <location>
        <begin position="137"/>
        <end position="160"/>
    </location>
</feature>
<evidence type="ECO:0000313" key="2">
    <source>
        <dbReference type="EMBL" id="GAA2083574.1"/>
    </source>
</evidence>
<dbReference type="InterPro" id="IPR036259">
    <property type="entry name" value="MFS_trans_sf"/>
</dbReference>
<dbReference type="Pfam" id="PF07690">
    <property type="entry name" value="MFS_1"/>
    <property type="match status" value="1"/>
</dbReference>
<keyword evidence="3" id="KW-1185">Reference proteome</keyword>
<feature type="transmembrane region" description="Helical" evidence="1">
    <location>
        <begin position="101"/>
        <end position="125"/>
    </location>
</feature>
<reference evidence="2 3" key="1">
    <citation type="journal article" date="2019" name="Int. J. Syst. Evol. Microbiol.">
        <title>The Global Catalogue of Microorganisms (GCM) 10K type strain sequencing project: providing services to taxonomists for standard genome sequencing and annotation.</title>
        <authorList>
            <consortium name="The Broad Institute Genomics Platform"/>
            <consortium name="The Broad Institute Genome Sequencing Center for Infectious Disease"/>
            <person name="Wu L."/>
            <person name="Ma J."/>
        </authorList>
    </citation>
    <scope>NUCLEOTIDE SEQUENCE [LARGE SCALE GENOMIC DNA]</scope>
    <source>
        <strain evidence="2 3">JCM 15749</strain>
    </source>
</reference>